<dbReference type="OrthoDB" id="676979at2759"/>
<gene>
    <name evidence="4" type="ORF">TNCT_471311</name>
</gene>
<dbReference type="Proteomes" id="UP000887116">
    <property type="component" value="Unassembled WGS sequence"/>
</dbReference>
<feature type="chain" id="PRO_5036480884" evidence="3">
    <location>
        <begin position="19"/>
        <end position="396"/>
    </location>
</feature>
<proteinExistence type="predicted"/>
<name>A0A8X6J5X9_TRICU</name>
<keyword evidence="2" id="KW-0677">Repeat</keyword>
<dbReference type="SMART" id="SM00369">
    <property type="entry name" value="LRR_TYP"/>
    <property type="match status" value="5"/>
</dbReference>
<sequence length="396" mass="44493">MFLVWVVVCTCAISIGQAGDPCPPKAELDTCTCTETRFQSNSVLENPIPTIIRSLTTVHPDAVRETAFVQTQESGEVNNSDLYTEITCKGSRTVTTLQGTIMFALHRKLVDKLVVSHVPGLREHTLVRLPAQWLKNTRIRQFEIWDTVLSGDFLWHGSPFDGQGDTLMLLSAERCSLYGALSYDDIGTVHTKGLNLLPHLQGVNLSFNHLTIVKATAFRTPPANLTTIIMSHNSLQILEPGSFQYVTLLKCIDLSHNLLENIVRSLFASPAKHLESIDLSWNFLRILPIDFFVNMPALRRVNLSKNFLHSLPEKPWGIMWKQLTFLDLSGNFIDCDCSLLWLLSVLSPTTKNVTTTPAPKILQGQRILAECTQNSMPGYYSMRHDLTTLRRKNLMC</sequence>
<keyword evidence="3" id="KW-0732">Signal</keyword>
<evidence type="ECO:0000256" key="1">
    <source>
        <dbReference type="ARBA" id="ARBA00022614"/>
    </source>
</evidence>
<evidence type="ECO:0000256" key="3">
    <source>
        <dbReference type="SAM" id="SignalP"/>
    </source>
</evidence>
<dbReference type="InterPro" id="IPR001611">
    <property type="entry name" value="Leu-rich_rpt"/>
</dbReference>
<keyword evidence="1" id="KW-0433">Leucine-rich repeat</keyword>
<keyword evidence="5" id="KW-1185">Reference proteome</keyword>
<evidence type="ECO:0000256" key="2">
    <source>
        <dbReference type="ARBA" id="ARBA00022737"/>
    </source>
</evidence>
<reference evidence="4" key="1">
    <citation type="submission" date="2020-07" db="EMBL/GenBank/DDBJ databases">
        <title>Multicomponent nature underlies the extraordinary mechanical properties of spider dragline silk.</title>
        <authorList>
            <person name="Kono N."/>
            <person name="Nakamura H."/>
            <person name="Mori M."/>
            <person name="Yoshida Y."/>
            <person name="Ohtoshi R."/>
            <person name="Malay A.D."/>
            <person name="Moran D.A.P."/>
            <person name="Tomita M."/>
            <person name="Numata K."/>
            <person name="Arakawa K."/>
        </authorList>
    </citation>
    <scope>NUCLEOTIDE SEQUENCE</scope>
</reference>
<organism evidence="4 5">
    <name type="scientific">Trichonephila clavata</name>
    <name type="common">Joro spider</name>
    <name type="synonym">Nephila clavata</name>
    <dbReference type="NCBI Taxonomy" id="2740835"/>
    <lineage>
        <taxon>Eukaryota</taxon>
        <taxon>Metazoa</taxon>
        <taxon>Ecdysozoa</taxon>
        <taxon>Arthropoda</taxon>
        <taxon>Chelicerata</taxon>
        <taxon>Arachnida</taxon>
        <taxon>Araneae</taxon>
        <taxon>Araneomorphae</taxon>
        <taxon>Entelegynae</taxon>
        <taxon>Araneoidea</taxon>
        <taxon>Nephilidae</taxon>
        <taxon>Trichonephila</taxon>
    </lineage>
</organism>
<dbReference type="Gene3D" id="3.80.10.10">
    <property type="entry name" value="Ribonuclease Inhibitor"/>
    <property type="match status" value="1"/>
</dbReference>
<dbReference type="PANTHER" id="PTHR24366">
    <property type="entry name" value="IG(IMMUNOGLOBULIN) AND LRR(LEUCINE RICH REPEAT) DOMAINS"/>
    <property type="match status" value="1"/>
</dbReference>
<dbReference type="InterPro" id="IPR032675">
    <property type="entry name" value="LRR_dom_sf"/>
</dbReference>
<dbReference type="EMBL" id="BMAO01037960">
    <property type="protein sequence ID" value="GFR21555.1"/>
    <property type="molecule type" value="Genomic_DNA"/>
</dbReference>
<comment type="caution">
    <text evidence="4">The sequence shown here is derived from an EMBL/GenBank/DDBJ whole genome shotgun (WGS) entry which is preliminary data.</text>
</comment>
<dbReference type="InterPro" id="IPR003591">
    <property type="entry name" value="Leu-rich_rpt_typical-subtyp"/>
</dbReference>
<dbReference type="Pfam" id="PF13855">
    <property type="entry name" value="LRR_8"/>
    <property type="match status" value="2"/>
</dbReference>
<accession>A0A8X6J5X9</accession>
<evidence type="ECO:0000313" key="5">
    <source>
        <dbReference type="Proteomes" id="UP000887116"/>
    </source>
</evidence>
<dbReference type="PANTHER" id="PTHR24366:SF96">
    <property type="entry name" value="LEUCINE RICH REPEAT CONTAINING 53"/>
    <property type="match status" value="1"/>
</dbReference>
<dbReference type="SUPFAM" id="SSF52058">
    <property type="entry name" value="L domain-like"/>
    <property type="match status" value="1"/>
</dbReference>
<dbReference type="AlphaFoldDB" id="A0A8X6J5X9"/>
<protein>
    <submittedName>
        <fullName evidence="4">Uncharacterized protein</fullName>
    </submittedName>
</protein>
<evidence type="ECO:0000313" key="4">
    <source>
        <dbReference type="EMBL" id="GFR21555.1"/>
    </source>
</evidence>
<feature type="signal peptide" evidence="3">
    <location>
        <begin position="1"/>
        <end position="18"/>
    </location>
</feature>